<proteinExistence type="predicted"/>
<dbReference type="AlphaFoldDB" id="A0A1D2YWG3"/>
<keyword evidence="2" id="KW-1185">Reference proteome</keyword>
<sequence length="342" mass="40149">MRGRSILNRSKNDFFLNNFSHIYIEKEILDHHLTKRILNRFPKAKVIEIEHYKDVFNRSKQNFFLQKNSQKLILAKKKDNFIYPGAEVCHDFGNQHFYYTASILNCIYHCDYCYLQGMFSSSNIVIFVNIEDFLTELKQQLKKHPVYLAISYDTDLLALENIVPFASTWIEFATDQPDLSIEIRTKSVNYSAIKHLSPADNVILAWTISPEEVVQQYERGTPSLEARLNSIKQAIDDGWKVRLSFDPILHIENWKKHYKECIDKTFNVLPINKIEDASIGVFRMPKDYLKSIKKHRSDSALLYYSFEIKNGVVSYSDEITNMLVKEIYQMINNYIPADKIFI</sequence>
<dbReference type="GO" id="GO:0042601">
    <property type="term" value="C:endospore-forming forespore"/>
    <property type="evidence" value="ECO:0007669"/>
    <property type="project" value="TreeGrafter"/>
</dbReference>
<dbReference type="GO" id="GO:1904047">
    <property type="term" value="F:S-adenosyl-L-methionine binding"/>
    <property type="evidence" value="ECO:0007669"/>
    <property type="project" value="TreeGrafter"/>
</dbReference>
<evidence type="ECO:0000313" key="1">
    <source>
        <dbReference type="EMBL" id="OEG00034.1"/>
    </source>
</evidence>
<dbReference type="InterPro" id="IPR058240">
    <property type="entry name" value="rSAM_sf"/>
</dbReference>
<dbReference type="Pfam" id="PF20903">
    <property type="entry name" value="SPL"/>
    <property type="match status" value="1"/>
</dbReference>
<dbReference type="STRING" id="337097.BHF71_06640"/>
<dbReference type="Gene3D" id="3.80.30.30">
    <property type="match status" value="1"/>
</dbReference>
<dbReference type="OrthoDB" id="9785699at2"/>
<dbReference type="SUPFAM" id="SSF102114">
    <property type="entry name" value="Radical SAM enzymes"/>
    <property type="match status" value="1"/>
</dbReference>
<comment type="caution">
    <text evidence="1">The sequence shown here is derived from an EMBL/GenBank/DDBJ whole genome shotgun (WGS) entry which is preliminary data.</text>
</comment>
<reference evidence="1 2" key="1">
    <citation type="submission" date="2016-09" db="EMBL/GenBank/DDBJ databases">
        <title>Draft genome sequence for the type strain of Vulcanibacillus modesticaldus BR, a strictly anaerobic, moderately thermophilic, and nitrate-reducing bacterium from deep sea-hydrothermal vents of the Mid-Atlantic Ridge.</title>
        <authorList>
            <person name="Abin C.A."/>
            <person name="Hollibaugh J.T."/>
        </authorList>
    </citation>
    <scope>NUCLEOTIDE SEQUENCE [LARGE SCALE GENOMIC DNA]</scope>
    <source>
        <strain evidence="1 2">BR</strain>
    </source>
</reference>
<dbReference type="Gene3D" id="3.40.50.12110">
    <property type="match status" value="1"/>
</dbReference>
<organism evidence="1 2">
    <name type="scientific">Vulcanibacillus modesticaldus</name>
    <dbReference type="NCBI Taxonomy" id="337097"/>
    <lineage>
        <taxon>Bacteria</taxon>
        <taxon>Bacillati</taxon>
        <taxon>Bacillota</taxon>
        <taxon>Bacilli</taxon>
        <taxon>Bacillales</taxon>
        <taxon>Bacillaceae</taxon>
        <taxon>Vulcanibacillus</taxon>
    </lineage>
</organism>
<dbReference type="GO" id="GO:0003913">
    <property type="term" value="F:DNA photolyase activity"/>
    <property type="evidence" value="ECO:0007669"/>
    <property type="project" value="TreeGrafter"/>
</dbReference>
<evidence type="ECO:0000313" key="2">
    <source>
        <dbReference type="Proteomes" id="UP000243739"/>
    </source>
</evidence>
<accession>A0A1D2YWG3</accession>
<dbReference type="EMBL" id="MIJF01000009">
    <property type="protein sequence ID" value="OEG00034.1"/>
    <property type="molecule type" value="Genomic_DNA"/>
</dbReference>
<dbReference type="PANTHER" id="PTHR37822:SF2">
    <property type="entry name" value="SPORE PHOTOPRODUCT LYASE"/>
    <property type="match status" value="1"/>
</dbReference>
<dbReference type="InterPro" id="IPR049539">
    <property type="entry name" value="SPL"/>
</dbReference>
<dbReference type="GO" id="GO:0051539">
    <property type="term" value="F:4 iron, 4 sulfur cluster binding"/>
    <property type="evidence" value="ECO:0007669"/>
    <property type="project" value="TreeGrafter"/>
</dbReference>
<gene>
    <name evidence="1" type="ORF">BHF71_06640</name>
</gene>
<dbReference type="Proteomes" id="UP000243739">
    <property type="component" value="Unassembled WGS sequence"/>
</dbReference>
<dbReference type="PANTHER" id="PTHR37822">
    <property type="entry name" value="SPORE PHOTOPRODUCT LYASE-RELATED"/>
    <property type="match status" value="1"/>
</dbReference>
<name>A0A1D2YWG3_9BACI</name>
<protein>
    <submittedName>
        <fullName evidence="1">DNA repair photolyase</fullName>
    </submittedName>
</protein>
<keyword evidence="1" id="KW-0456">Lyase</keyword>